<dbReference type="InterPro" id="IPR031489">
    <property type="entry name" value="Peptidase_M99"/>
</dbReference>
<feature type="domain" description="Metallo-carboxypeptidase C-terminal" evidence="2">
    <location>
        <begin position="342"/>
        <end position="430"/>
    </location>
</feature>
<gene>
    <name evidence="3" type="ORF">MNB_SM-5-114</name>
</gene>
<reference evidence="3" key="1">
    <citation type="submission" date="2016-10" db="EMBL/GenBank/DDBJ databases">
        <authorList>
            <person name="de Groot N.N."/>
        </authorList>
    </citation>
    <scope>NUCLEOTIDE SEQUENCE</scope>
</reference>
<dbReference type="SUPFAM" id="SSF53187">
    <property type="entry name" value="Zn-dependent exopeptidases"/>
    <property type="match status" value="1"/>
</dbReference>
<dbReference type="Pfam" id="PF17033">
    <property type="entry name" value="Peptidase_M99"/>
    <property type="match status" value="1"/>
</dbReference>
<sequence length="431" mass="50061">MQFFSSLFLFLALTLNLEAKLNIIKKENLDSNTTLLVIGGIHGNEPGGYYAPSILATHYKILSKNLWIIPNLNEASILKFRRGIHGDMNRKFAHMKQNDKDKAIVEAIKKIILLPRISLILNLHDGHGFYREKNQGRIYNTKAWGQTCVIDQCKLLKKTPYFNLGKIAQEVKDDINQKLLSKHHSFSVKNTHTKRDHYKDMQQSLTYFAIQHYKPAFAIETSKRLATLSQKVFYQLVAIESYMKIMGIQFKRDFTLNRTSIDKLIKDYGTLKINNNILLNLNDIKKSLSYIPIRLGQNNFEFSNPLGSIKKLKGNYYIYIANHLILQLKPQYFIMASDCQEGYKFEIDGRAVFVPKASEIFVHDNFKIKKNNQVRVNVIGYSKQGILDESDINISYKDLNKKYAVDRDGKVFRVEFYKNKKFCSMIMVHFK</sequence>
<dbReference type="AlphaFoldDB" id="A0A1W1BF89"/>
<feature type="domain" description="D,L-carboxypeptidase peptidase" evidence="1">
    <location>
        <begin position="24"/>
        <end position="265"/>
    </location>
</feature>
<accession>A0A1W1BF89</accession>
<organism evidence="3">
    <name type="scientific">hydrothermal vent metagenome</name>
    <dbReference type="NCBI Taxonomy" id="652676"/>
    <lineage>
        <taxon>unclassified sequences</taxon>
        <taxon>metagenomes</taxon>
        <taxon>ecological metagenomes</taxon>
    </lineage>
</organism>
<dbReference type="Pfam" id="PF17129">
    <property type="entry name" value="Peptidase_M99_C"/>
    <property type="match status" value="1"/>
</dbReference>
<name>A0A1W1BF89_9ZZZZ</name>
<dbReference type="EMBL" id="FPHH01000017">
    <property type="protein sequence ID" value="SFV52201.1"/>
    <property type="molecule type" value="Genomic_DNA"/>
</dbReference>
<proteinExistence type="predicted"/>
<evidence type="ECO:0000313" key="3">
    <source>
        <dbReference type="EMBL" id="SFV52201.1"/>
    </source>
</evidence>
<evidence type="ECO:0000259" key="1">
    <source>
        <dbReference type="Pfam" id="PF17033"/>
    </source>
</evidence>
<evidence type="ECO:0000259" key="2">
    <source>
        <dbReference type="Pfam" id="PF17129"/>
    </source>
</evidence>
<protein>
    <submittedName>
        <fullName evidence="3">Putative periplasmic protein</fullName>
    </submittedName>
</protein>
<dbReference type="InterPro" id="IPR033397">
    <property type="entry name" value="Metallo_peptidase_C"/>
</dbReference>
<dbReference type="Gene3D" id="3.40.630.10">
    <property type="entry name" value="Zn peptidases"/>
    <property type="match status" value="1"/>
</dbReference>